<evidence type="ECO:0000256" key="2">
    <source>
        <dbReference type="ARBA" id="ARBA00022763"/>
    </source>
</evidence>
<dbReference type="InterPro" id="IPR015252">
    <property type="entry name" value="BRCA2_hlx"/>
</dbReference>
<evidence type="ECO:0000313" key="8">
    <source>
        <dbReference type="EMBL" id="CAD5121445.1"/>
    </source>
</evidence>
<keyword evidence="4" id="KW-0233">DNA recombination</keyword>
<dbReference type="InterPro" id="IPR002093">
    <property type="entry name" value="BRCA2_repeat"/>
</dbReference>
<reference evidence="8 9" key="1">
    <citation type="submission" date="2020-08" db="EMBL/GenBank/DDBJ databases">
        <authorList>
            <person name="Hejnol A."/>
        </authorList>
    </citation>
    <scope>NUCLEOTIDE SEQUENCE [LARGE SCALE GENOMIC DNA]</scope>
</reference>
<evidence type="ECO:0000259" key="7">
    <source>
        <dbReference type="Pfam" id="PF09169"/>
    </source>
</evidence>
<protein>
    <submittedName>
        <fullName evidence="8">DgyrCDS9953</fullName>
    </submittedName>
</protein>
<keyword evidence="3" id="KW-0238">DNA-binding</keyword>
<keyword evidence="1" id="KW-0677">Repeat</keyword>
<dbReference type="InterPro" id="IPR012340">
    <property type="entry name" value="NA-bd_OB-fold"/>
</dbReference>
<proteinExistence type="predicted"/>
<evidence type="ECO:0000256" key="3">
    <source>
        <dbReference type="ARBA" id="ARBA00023125"/>
    </source>
</evidence>
<gene>
    <name evidence="8" type="ORF">DGYR_LOCUS9399</name>
</gene>
<dbReference type="OrthoDB" id="21095at2759"/>
<dbReference type="Pfam" id="PF00634">
    <property type="entry name" value="BRCA2"/>
    <property type="match status" value="3"/>
</dbReference>
<sequence>MNEQVVPDDSFRDNLKSIEYIGFRTSSDKVIQISTEELTESLQNNCDSVCKIRQFSVSGTLLKQLSSIIRSTLNNDSKIFKKPLKVTNFKVPAKRENVENIEPSQEEKRRKLDSTSNEYKKDLGNVFNPNANEDKKVDHFNENYKKSAEQPFIGFKTANGKDIVISEQALKLVRSRWNEEDCISSSLLKGESTVCSEYDLNAMESKAVCEKETFNGSLIGFKTASGKDIHISEDSLKQVKSMWKDDELDSCFNSLLDEESTEQLEEREANIDKTTKAANNEDTEVERPCIGFKTASGKNIHISEEALEKIRSRMEDEEMEITCSDSVNKNLSRNITDSIKDVDVVIGKEISRSGNVSEGNTNSFVGFQTASGKSITISEEALRHVRNRWKEEEDSSESLIDTEKLNYFCSKGLKETNETPIDNFETDKNNAKAIKRKLSICIKSNINEGIKVSKEHEKNQWKDINLEVGSDATLTSSLNSNAEDDDWLEDAAILCDVLQARERERNNQKEFILSKTDSHEEFPSNEVAQNTGKRMTLKEALKSTKTETSICLSLNNSLAYEFSCGDSSEIFKTLSNGTNLIWNSGGKAGWEEFHNALRASPGVNPAKVHHNWTKTAYGLIVWKLSNYERYSSIGRSLMEEEVLRDLLLRYRLDLERRARNIPVLRSILNKDVNSAIPVVLLVCARIKDSITLSDGHYCIRADLDELLLKQARSGKIRNGAKLIVANAKMIGEACEPWEDEAQNVRFQLSFNSTRRAAGWLKLGHFHKFPILPLNSLKCGGGYVTAVDVVIERIHAPCMVGYRKKERIERGLKAASMSDPLENDYECQRATLRCLKSRAKCMLLLRTSAESEQVKEGLSYRLINFNVARRRDSIELRKIMHSEIKLLDSCCTVERFPIALRHLPQTVDNNFYDIVAKLVSEDVTDKLPIGLADKKLYRYYIIRDSANRLAFLRFVDRVRVEFSSVLEKDPHAMYDVVLVDRVNNFPVVELTDLSRVSKSPKSEVFEAELLNLEESVENIDLNQILSQGQHIRRRRSNIIY</sequence>
<dbReference type="GO" id="GO:0000724">
    <property type="term" value="P:double-strand break repair via homologous recombination"/>
    <property type="evidence" value="ECO:0007669"/>
    <property type="project" value="InterPro"/>
</dbReference>
<feature type="domain" description="Breast cancer type 2 susceptibility protein helical" evidence="7">
    <location>
        <begin position="509"/>
        <end position="655"/>
    </location>
</feature>
<evidence type="ECO:0000259" key="6">
    <source>
        <dbReference type="Pfam" id="PF09103"/>
    </source>
</evidence>
<evidence type="ECO:0000256" key="1">
    <source>
        <dbReference type="ARBA" id="ARBA00022737"/>
    </source>
</evidence>
<dbReference type="GO" id="GO:0006355">
    <property type="term" value="P:regulation of DNA-templated transcription"/>
    <property type="evidence" value="ECO:0007669"/>
    <property type="project" value="TreeGrafter"/>
</dbReference>
<dbReference type="SUPFAM" id="SSF50249">
    <property type="entry name" value="Nucleic acid-binding proteins"/>
    <property type="match status" value="1"/>
</dbReference>
<dbReference type="AlphaFoldDB" id="A0A7I8W001"/>
<accession>A0A7I8W001</accession>
<dbReference type="PANTHER" id="PTHR11289:SF0">
    <property type="entry name" value="BREAST CANCER TYPE 2 SUSCEPTIBILITY PROTEIN"/>
    <property type="match status" value="1"/>
</dbReference>
<comment type="caution">
    <text evidence="8">The sequence shown here is derived from an EMBL/GenBank/DDBJ whole genome shotgun (WGS) entry which is preliminary data.</text>
</comment>
<dbReference type="Pfam" id="PF09169">
    <property type="entry name" value="BRCA-2_helical"/>
    <property type="match status" value="1"/>
</dbReference>
<dbReference type="Pfam" id="PF09103">
    <property type="entry name" value="BRCA-2_OB1"/>
    <property type="match status" value="1"/>
</dbReference>
<evidence type="ECO:0000256" key="5">
    <source>
        <dbReference type="ARBA" id="ARBA00023204"/>
    </source>
</evidence>
<dbReference type="Gene3D" id="2.40.50.140">
    <property type="entry name" value="Nucleic acid-binding proteins"/>
    <property type="match status" value="1"/>
</dbReference>
<dbReference type="InterPro" id="IPR015525">
    <property type="entry name" value="BRCA2"/>
</dbReference>
<dbReference type="SUPFAM" id="SSF81872">
    <property type="entry name" value="BRCA2 helical domain"/>
    <property type="match status" value="1"/>
</dbReference>
<name>A0A7I8W001_9ANNE</name>
<dbReference type="PROSITE" id="PS50138">
    <property type="entry name" value="BRCA2_REPEAT"/>
    <property type="match status" value="4"/>
</dbReference>
<keyword evidence="9" id="KW-1185">Reference proteome</keyword>
<feature type="domain" description="BRCA2 OB1" evidence="6">
    <location>
        <begin position="662"/>
        <end position="764"/>
    </location>
</feature>
<dbReference type="Proteomes" id="UP000549394">
    <property type="component" value="Unassembled WGS sequence"/>
</dbReference>
<evidence type="ECO:0000256" key="4">
    <source>
        <dbReference type="ARBA" id="ARBA00023172"/>
    </source>
</evidence>
<dbReference type="PANTHER" id="PTHR11289">
    <property type="entry name" value="BREAST CANCER TYPE 2 SUSCEPTIBILITY PROTEIN BRCA2"/>
    <property type="match status" value="1"/>
</dbReference>
<dbReference type="InterPro" id="IPR036315">
    <property type="entry name" value="BRCA2_hlx_sf"/>
</dbReference>
<dbReference type="InterPro" id="IPR015187">
    <property type="entry name" value="BRCA2_OB_1"/>
</dbReference>
<organism evidence="8 9">
    <name type="scientific">Dimorphilus gyrociliatus</name>
    <dbReference type="NCBI Taxonomy" id="2664684"/>
    <lineage>
        <taxon>Eukaryota</taxon>
        <taxon>Metazoa</taxon>
        <taxon>Spiralia</taxon>
        <taxon>Lophotrochozoa</taxon>
        <taxon>Annelida</taxon>
        <taxon>Polychaeta</taxon>
        <taxon>Polychaeta incertae sedis</taxon>
        <taxon>Dinophilidae</taxon>
        <taxon>Dimorphilus</taxon>
    </lineage>
</organism>
<evidence type="ECO:0000313" key="9">
    <source>
        <dbReference type="Proteomes" id="UP000549394"/>
    </source>
</evidence>
<keyword evidence="2" id="KW-0227">DNA damage</keyword>
<keyword evidence="5" id="KW-0234">DNA repair</keyword>
<dbReference type="EMBL" id="CAJFCJ010000014">
    <property type="protein sequence ID" value="CAD5121445.1"/>
    <property type="molecule type" value="Genomic_DNA"/>
</dbReference>
<dbReference type="GO" id="GO:0003677">
    <property type="term" value="F:DNA binding"/>
    <property type="evidence" value="ECO:0007669"/>
    <property type="project" value="UniProtKB-KW"/>
</dbReference>